<organism evidence="2 3">
    <name type="scientific">Acinetobacter amyesii</name>
    <dbReference type="NCBI Taxonomy" id="2942470"/>
    <lineage>
        <taxon>Bacteria</taxon>
        <taxon>Pseudomonadati</taxon>
        <taxon>Pseudomonadota</taxon>
        <taxon>Gammaproteobacteria</taxon>
        <taxon>Moraxellales</taxon>
        <taxon>Moraxellaceae</taxon>
        <taxon>Acinetobacter</taxon>
    </lineage>
</organism>
<feature type="chain" id="PRO_5013272865" evidence="1">
    <location>
        <begin position="17"/>
        <end position="129"/>
    </location>
</feature>
<keyword evidence="3" id="KW-1185">Reference proteome</keyword>
<reference evidence="2 3" key="1">
    <citation type="submission" date="2017-02" db="EMBL/GenBank/DDBJ databases">
        <title>Acinetobacter sp. ANC 4945, whole genome shotgun sequencing project.</title>
        <authorList>
            <person name="Radolfova-Krizova L."/>
            <person name="Al Atrouni A."/>
            <person name="Nemec A."/>
        </authorList>
    </citation>
    <scope>NUCLEOTIDE SEQUENCE [LARGE SCALE GENOMIC DNA]</scope>
    <source>
        <strain evidence="2 3">ANC 4945</strain>
    </source>
</reference>
<accession>A0A1T1H5F6</accession>
<feature type="signal peptide" evidence="1">
    <location>
        <begin position="1"/>
        <end position="16"/>
    </location>
</feature>
<dbReference type="EMBL" id="MVKX01000001">
    <property type="protein sequence ID" value="OOV85088.1"/>
    <property type="molecule type" value="Genomic_DNA"/>
</dbReference>
<dbReference type="Proteomes" id="UP000191160">
    <property type="component" value="Unassembled WGS sequence"/>
</dbReference>
<keyword evidence="1" id="KW-0732">Signal</keyword>
<proteinExistence type="predicted"/>
<comment type="caution">
    <text evidence="2">The sequence shown here is derived from an EMBL/GenBank/DDBJ whole genome shotgun (WGS) entry which is preliminary data.</text>
</comment>
<sequence length="129" mass="15141">MLLLAASLYLSSFSYAMDDAQFEQQHQQLLQDAYWAQVAEHQLKEKLIVQSDHLAAQTAIQQKACAATVLELKYYDFVILNLRDFNRYKNNQGFHKIVTIEKLQQDRLKVQHKYETFKQSLNNRNATCE</sequence>
<evidence type="ECO:0000313" key="2">
    <source>
        <dbReference type="EMBL" id="OOV85088.1"/>
    </source>
</evidence>
<evidence type="ECO:0000256" key="1">
    <source>
        <dbReference type="SAM" id="SignalP"/>
    </source>
</evidence>
<protein>
    <submittedName>
        <fullName evidence="2">Uncharacterized protein</fullName>
    </submittedName>
</protein>
<evidence type="ECO:0000313" key="3">
    <source>
        <dbReference type="Proteomes" id="UP000191160"/>
    </source>
</evidence>
<name>A0A1T1H5F6_9GAMM</name>
<dbReference type="AlphaFoldDB" id="A0A1T1H5F6"/>
<gene>
    <name evidence="2" type="ORF">B1202_00080</name>
</gene>